<comment type="caution">
    <text evidence="2">The sequence shown here is derived from an EMBL/GenBank/DDBJ whole genome shotgun (WGS) entry which is preliminary data.</text>
</comment>
<evidence type="ECO:0000313" key="2">
    <source>
        <dbReference type="EMBL" id="MDC7715917.1"/>
    </source>
</evidence>
<reference evidence="2 3" key="1">
    <citation type="submission" date="2023-01" db="EMBL/GenBank/DDBJ databases">
        <title>Novel species of the genus Vogesella isolated from rivers.</title>
        <authorList>
            <person name="Lu H."/>
        </authorList>
    </citation>
    <scope>NUCLEOTIDE SEQUENCE [LARGE SCALE GENOMIC DNA]</scope>
    <source>
        <strain evidence="2 3">DC21W</strain>
    </source>
</reference>
<evidence type="ECO:0000313" key="3">
    <source>
        <dbReference type="Proteomes" id="UP001219956"/>
    </source>
</evidence>
<dbReference type="Proteomes" id="UP001219956">
    <property type="component" value="Unassembled WGS sequence"/>
</dbReference>
<dbReference type="Pfam" id="PF11726">
    <property type="entry name" value="YagK_YfjJ_C"/>
    <property type="match status" value="1"/>
</dbReference>
<organism evidence="2 3">
    <name type="scientific">Vogesella aquatica</name>
    <dbReference type="NCBI Taxonomy" id="2984206"/>
    <lineage>
        <taxon>Bacteria</taxon>
        <taxon>Pseudomonadati</taxon>
        <taxon>Pseudomonadota</taxon>
        <taxon>Betaproteobacteria</taxon>
        <taxon>Neisseriales</taxon>
        <taxon>Chromobacteriaceae</taxon>
        <taxon>Vogesella</taxon>
    </lineage>
</organism>
<name>A0ABT5ITM5_9NEIS</name>
<evidence type="ECO:0000259" key="1">
    <source>
        <dbReference type="Pfam" id="PF11726"/>
    </source>
</evidence>
<proteinExistence type="predicted"/>
<dbReference type="InterPro" id="IPR057271">
    <property type="entry name" value="YagK_YfjJ_C"/>
</dbReference>
<feature type="domain" description="YagK/YfjJ C-terminal" evidence="1">
    <location>
        <begin position="38"/>
        <end position="160"/>
    </location>
</feature>
<sequence length="169" mass="18457">MAHLASNPIPSHQQIVTTDQYHYLAAQRQAIAQTKASYGTAMVVSLELYLPQGSLAPSLSRSNDMIERFLECLQGSIDHAMISRSKLEGHPLHCRVRHACQCIMADDEQPAFEMTLCLNPDAFNGLGLLDMTGRGLISQIKQAWAKALGISLSQAAELVRSGVHGVDCR</sequence>
<accession>A0ABT5ITM5</accession>
<keyword evidence="3" id="KW-1185">Reference proteome</keyword>
<dbReference type="EMBL" id="JAQQLF010000002">
    <property type="protein sequence ID" value="MDC7715917.1"/>
    <property type="molecule type" value="Genomic_DNA"/>
</dbReference>
<dbReference type="RefSeq" id="WP_272750400.1">
    <property type="nucleotide sequence ID" value="NZ_JAQQLF010000002.1"/>
</dbReference>
<gene>
    <name evidence="2" type="ORF">PQU95_01595</name>
</gene>
<protein>
    <submittedName>
        <fullName evidence="2">Inovirus-type Gp2 protein</fullName>
    </submittedName>
</protein>